<dbReference type="GO" id="GO:0046872">
    <property type="term" value="F:metal ion binding"/>
    <property type="evidence" value="ECO:0007669"/>
    <property type="project" value="UniProtKB-KW"/>
</dbReference>
<dbReference type="RefSeq" id="XP_020909748.1">
    <property type="nucleotide sequence ID" value="XM_021054089.1"/>
</dbReference>
<keyword evidence="5" id="KW-1185">Reference proteome</keyword>
<sequence length="321" mass="37743">MDLVQLRVFLLNLLAICLVFVTLQPPLAYQHTPLIQRLFPGFHGHTYHGRDVFSLICDQLWHFWRNTGETPNSLLQLVRDLTPRMTQLKVHGVPRMRLRRQNLNLTNQILLVFIWLRKYPHIDNLALLFDVDPATIVRIIYKIIPELWQYFHNQISWANNLEWLNMMGNWPEFPSAVGSIDSTPHEIYRPITEPQRLFYSGHRHYHCFNTQLIIDIQGHLRHVHTGFMGSMADANSYRHMLPIGPGLPLDIPPGAQFLADKAYPDGGALLTPVRANQMHLLNNRGRRRARKLWRHPRWLMPVCIELCTFLAERRVRLFERI</sequence>
<organism evidence="4 5">
    <name type="scientific">Exaiptasia diaphana</name>
    <name type="common">Tropical sea anemone</name>
    <name type="synonym">Aiptasia pulchella</name>
    <dbReference type="NCBI Taxonomy" id="2652724"/>
    <lineage>
        <taxon>Eukaryota</taxon>
        <taxon>Metazoa</taxon>
        <taxon>Cnidaria</taxon>
        <taxon>Anthozoa</taxon>
        <taxon>Hexacorallia</taxon>
        <taxon>Actiniaria</taxon>
        <taxon>Aiptasiidae</taxon>
        <taxon>Exaiptasia</taxon>
    </lineage>
</organism>
<evidence type="ECO:0000313" key="4">
    <source>
        <dbReference type="EnsemblMetazoa" id="XP_020909748.1"/>
    </source>
</evidence>
<name>A0A913XU04_EXADI</name>
<keyword evidence="2" id="KW-0479">Metal-binding</keyword>
<feature type="domain" description="DDE Tnp4" evidence="3">
    <location>
        <begin position="180"/>
        <end position="284"/>
    </location>
</feature>
<evidence type="ECO:0000256" key="1">
    <source>
        <dbReference type="ARBA" id="ARBA00001968"/>
    </source>
</evidence>
<reference evidence="4" key="1">
    <citation type="submission" date="2022-11" db="UniProtKB">
        <authorList>
            <consortium name="EnsemblMetazoa"/>
        </authorList>
    </citation>
    <scope>IDENTIFICATION</scope>
</reference>
<dbReference type="OMA" id="GDARICQ"/>
<dbReference type="EnsemblMetazoa" id="XM_021054089.1">
    <property type="protein sequence ID" value="XP_020909748.1"/>
    <property type="gene ID" value="LOC110247634"/>
</dbReference>
<dbReference type="InterPro" id="IPR027806">
    <property type="entry name" value="HARBI1_dom"/>
</dbReference>
<protein>
    <recommendedName>
        <fullName evidence="3">DDE Tnp4 domain-containing protein</fullName>
    </recommendedName>
</protein>
<accession>A0A913XU04</accession>
<evidence type="ECO:0000313" key="5">
    <source>
        <dbReference type="Proteomes" id="UP000887567"/>
    </source>
</evidence>
<evidence type="ECO:0000256" key="2">
    <source>
        <dbReference type="ARBA" id="ARBA00022723"/>
    </source>
</evidence>
<dbReference type="KEGG" id="epa:110247634"/>
<dbReference type="Pfam" id="PF13359">
    <property type="entry name" value="DDE_Tnp_4"/>
    <property type="match status" value="1"/>
</dbReference>
<dbReference type="AlphaFoldDB" id="A0A913XU04"/>
<evidence type="ECO:0000259" key="3">
    <source>
        <dbReference type="Pfam" id="PF13359"/>
    </source>
</evidence>
<dbReference type="GeneID" id="110247634"/>
<dbReference type="OrthoDB" id="5978462at2759"/>
<proteinExistence type="predicted"/>
<comment type="cofactor">
    <cofactor evidence="1">
        <name>a divalent metal cation</name>
        <dbReference type="ChEBI" id="CHEBI:60240"/>
    </cofactor>
</comment>
<dbReference type="Proteomes" id="UP000887567">
    <property type="component" value="Unplaced"/>
</dbReference>